<comment type="caution">
    <text evidence="3">The sequence shown here is derived from an EMBL/GenBank/DDBJ whole genome shotgun (WGS) entry which is preliminary data.</text>
</comment>
<evidence type="ECO:0000313" key="3">
    <source>
        <dbReference type="EMBL" id="EJZ06864.1"/>
    </source>
</evidence>
<dbReference type="PRINTS" id="PR00081">
    <property type="entry name" value="GDHRDH"/>
</dbReference>
<dbReference type="HOGENOM" id="CLU_010194_32_0_11"/>
<proteinExistence type="inferred from homology"/>
<reference evidence="3 4" key="1">
    <citation type="journal article" date="2012" name="J. Bacteriol.">
        <title>Complete Genome Sequence of Mycobacterium vaccae Type Strain ATCC 25954.</title>
        <authorList>
            <person name="Ho Y.S."/>
            <person name="Adroub S.A."/>
            <person name="Abadi M."/>
            <person name="Al Alwan B."/>
            <person name="Alkhateeb R."/>
            <person name="Gao G."/>
            <person name="Ragab A."/>
            <person name="Ali S."/>
            <person name="van Soolingen D."/>
            <person name="Bitter W."/>
            <person name="Pain A."/>
            <person name="Abdallah A.M."/>
        </authorList>
    </citation>
    <scope>NUCLEOTIDE SEQUENCE [LARGE SCALE GENOMIC DNA]</scope>
    <source>
        <strain evidence="3 4">ATCC 25954</strain>
    </source>
</reference>
<dbReference type="Proteomes" id="UP000006072">
    <property type="component" value="Unassembled WGS sequence"/>
</dbReference>
<dbReference type="EMBL" id="ALQA01000051">
    <property type="protein sequence ID" value="EJZ06864.1"/>
    <property type="molecule type" value="Genomic_DNA"/>
</dbReference>
<dbReference type="Pfam" id="PF00106">
    <property type="entry name" value="adh_short"/>
    <property type="match status" value="1"/>
</dbReference>
<protein>
    <submittedName>
        <fullName evidence="3">Short chain dehydrogenase</fullName>
    </submittedName>
</protein>
<evidence type="ECO:0000313" key="4">
    <source>
        <dbReference type="Proteomes" id="UP000006072"/>
    </source>
</evidence>
<dbReference type="Gene3D" id="3.40.50.720">
    <property type="entry name" value="NAD(P)-binding Rossmann-like Domain"/>
    <property type="match status" value="2"/>
</dbReference>
<keyword evidence="4" id="KW-1185">Reference proteome</keyword>
<dbReference type="eggNOG" id="COG1028">
    <property type="taxonomic scope" value="Bacteria"/>
</dbReference>
<dbReference type="AlphaFoldDB" id="K0V756"/>
<dbReference type="InterPro" id="IPR002347">
    <property type="entry name" value="SDR_fam"/>
</dbReference>
<dbReference type="SUPFAM" id="SSF51735">
    <property type="entry name" value="NAD(P)-binding Rossmann-fold domains"/>
    <property type="match status" value="1"/>
</dbReference>
<dbReference type="GO" id="GO:0016491">
    <property type="term" value="F:oxidoreductase activity"/>
    <property type="evidence" value="ECO:0007669"/>
    <property type="project" value="UniProtKB-KW"/>
</dbReference>
<name>K0V756_MYCVA</name>
<dbReference type="NCBIfam" id="NF005868">
    <property type="entry name" value="PRK07806.1"/>
    <property type="match status" value="1"/>
</dbReference>
<dbReference type="InterPro" id="IPR036291">
    <property type="entry name" value="NAD(P)-bd_dom_sf"/>
</dbReference>
<dbReference type="PANTHER" id="PTHR43669:SF3">
    <property type="entry name" value="ALCOHOL DEHYDROGENASE, PUTATIVE (AFU_ORTHOLOGUE AFUA_3G03445)-RELATED"/>
    <property type="match status" value="1"/>
</dbReference>
<organism evidence="3 4">
    <name type="scientific">Mycolicibacterium vaccae ATCC 25954</name>
    <dbReference type="NCBI Taxonomy" id="1194972"/>
    <lineage>
        <taxon>Bacteria</taxon>
        <taxon>Bacillati</taxon>
        <taxon>Actinomycetota</taxon>
        <taxon>Actinomycetes</taxon>
        <taxon>Mycobacteriales</taxon>
        <taxon>Mycobacteriaceae</taxon>
        <taxon>Mycolicibacterium</taxon>
    </lineage>
</organism>
<evidence type="ECO:0000256" key="1">
    <source>
        <dbReference type="ARBA" id="ARBA00006484"/>
    </source>
</evidence>
<comment type="similarity">
    <text evidence="1">Belongs to the short-chain dehydrogenases/reductases (SDR) family.</text>
</comment>
<dbReference type="PANTHER" id="PTHR43669">
    <property type="entry name" value="5-KETO-D-GLUCONATE 5-REDUCTASE"/>
    <property type="match status" value="1"/>
</dbReference>
<evidence type="ECO:0000256" key="2">
    <source>
        <dbReference type="ARBA" id="ARBA00023002"/>
    </source>
</evidence>
<keyword evidence="2" id="KW-0560">Oxidoreductase</keyword>
<sequence>MLQSPERIILVTGASSGVGADVARRVAGPDTHVVVHHHGRSERAEDVARSIRAEGGHASTIAADVHDEFAVSAMLDTVRARFGRLDALILAASGSLVDGGAARRLAKLAMPLMPSGARIVFVTSHQAHFYPHKAVPKGYAGIAASQRAGETALYGMRSEFAHAGIGVTVVSAEMTDDTVMVPAVATAATTAQPSGIVYVGSAG</sequence>
<dbReference type="RefSeq" id="WP_003929478.1">
    <property type="nucleotide sequence ID" value="NZ_JH814686.1"/>
</dbReference>
<gene>
    <name evidence="3" type="ORF">MVAC_20598</name>
</gene>
<accession>K0V756</accession>
<dbReference type="PATRIC" id="fig|1194972.3.peg.4104"/>